<dbReference type="AlphaFoldDB" id="A0A1G7U6V0"/>
<protein>
    <submittedName>
        <fullName evidence="2">Histidine kinase-, DNA gyrase B-, and HSP90-like ATPase</fullName>
    </submittedName>
</protein>
<dbReference type="Proteomes" id="UP000199399">
    <property type="component" value="Unassembled WGS sequence"/>
</dbReference>
<feature type="region of interest" description="Disordered" evidence="1">
    <location>
        <begin position="78"/>
        <end position="97"/>
    </location>
</feature>
<dbReference type="OrthoDB" id="9813438at2"/>
<keyword evidence="2" id="KW-0808">Transferase</keyword>
<dbReference type="SUPFAM" id="SSF55874">
    <property type="entry name" value="ATPase domain of HSP90 chaperone/DNA topoisomerase II/histidine kinase"/>
    <property type="match status" value="1"/>
</dbReference>
<sequence length="492" mass="55551">MTKKETTDEVSYETIEPNAAALIESLRDIGYTPSTAIADIVDNSLTADASKVSIRVNADPHDAAVAIIDDGHGMSSGELFEAMRPGSRNPTERRSEKDLGRFGLGLKTASFSQCRRLTVVSSKNGVRSIAIWDLDLVVKRNNWVVERRNTDAGIRYADILGDNGTLVLWEKLDRAGLELGDQTLLRILDETSKHLELVFHRFMKSEQGHRAVSFDVNGHKLEPSDPFAEWHDATIRQPVDRRQVAGGTVVIQSFILPHRNKVRSENEWKKMGLSEGHMRSQGFYLYRNRRLIRHATWFRMAPQHRLTQLARVKIDIGNESDSAWKIDVLKASASPPPALRNHLRQMIEGLGGRSKQVYRKRGAKLTDENPIPLWQRTKVDSTVKYSLNPEHPFFSKFEENLTDVQSRDFHDLLRLVSAGLPLEALHHDMADSFEAIQQEALDESEIKSSGRVLIDRLREMGHDDREIIKLLGSIPPYSGAKTTVKAMIDEGK</sequence>
<gene>
    <name evidence="2" type="ORF">SAMN04489759_107177</name>
</gene>
<keyword evidence="3" id="KW-1185">Reference proteome</keyword>
<dbReference type="GO" id="GO:0016301">
    <property type="term" value="F:kinase activity"/>
    <property type="evidence" value="ECO:0007669"/>
    <property type="project" value="UniProtKB-KW"/>
</dbReference>
<dbReference type="EMBL" id="FNBP01000007">
    <property type="protein sequence ID" value="SDG43108.1"/>
    <property type="molecule type" value="Genomic_DNA"/>
</dbReference>
<accession>A0A1G7U6V0</accession>
<dbReference type="Gene3D" id="3.30.565.10">
    <property type="entry name" value="Histidine kinase-like ATPase, C-terminal domain"/>
    <property type="match status" value="1"/>
</dbReference>
<evidence type="ECO:0000313" key="3">
    <source>
        <dbReference type="Proteomes" id="UP000199399"/>
    </source>
</evidence>
<dbReference type="InterPro" id="IPR036890">
    <property type="entry name" value="HATPase_C_sf"/>
</dbReference>
<proteinExistence type="predicted"/>
<dbReference type="STRING" id="218672.SAMN04489759_107177"/>
<dbReference type="RefSeq" id="WP_093743098.1">
    <property type="nucleotide sequence ID" value="NZ_FNBP01000007.1"/>
</dbReference>
<keyword evidence="2" id="KW-0418">Kinase</keyword>
<evidence type="ECO:0000256" key="1">
    <source>
        <dbReference type="SAM" id="MobiDB-lite"/>
    </source>
</evidence>
<reference evidence="3" key="1">
    <citation type="submission" date="2016-10" db="EMBL/GenBank/DDBJ databases">
        <authorList>
            <person name="Varghese N."/>
            <person name="Submissions S."/>
        </authorList>
    </citation>
    <scope>NUCLEOTIDE SEQUENCE [LARGE SCALE GENOMIC DNA]</scope>
    <source>
        <strain evidence="3">DSM 16477</strain>
    </source>
</reference>
<organism evidence="2 3">
    <name type="scientific">Sulfitobacter delicatus</name>
    <dbReference type="NCBI Taxonomy" id="218672"/>
    <lineage>
        <taxon>Bacteria</taxon>
        <taxon>Pseudomonadati</taxon>
        <taxon>Pseudomonadota</taxon>
        <taxon>Alphaproteobacteria</taxon>
        <taxon>Rhodobacterales</taxon>
        <taxon>Roseobacteraceae</taxon>
        <taxon>Sulfitobacter</taxon>
    </lineage>
</organism>
<dbReference type="Pfam" id="PF13589">
    <property type="entry name" value="HATPase_c_3"/>
    <property type="match status" value="1"/>
</dbReference>
<evidence type="ECO:0000313" key="2">
    <source>
        <dbReference type="EMBL" id="SDG43108.1"/>
    </source>
</evidence>
<name>A0A1G7U6V0_9RHOB</name>